<accession>A0A6P6ETY3</accession>
<dbReference type="GO" id="GO:0016936">
    <property type="term" value="F:galactoside binding"/>
    <property type="evidence" value="ECO:0007669"/>
    <property type="project" value="TreeGrafter"/>
</dbReference>
<evidence type="ECO:0000256" key="2">
    <source>
        <dbReference type="RuleBase" id="RU102079"/>
    </source>
</evidence>
<gene>
    <name evidence="5" type="primary">LOC101580239</name>
</gene>
<evidence type="ECO:0000259" key="3">
    <source>
        <dbReference type="PROSITE" id="PS51304"/>
    </source>
</evidence>
<dbReference type="Pfam" id="PF00337">
    <property type="entry name" value="Gal-bind_lectin"/>
    <property type="match status" value="1"/>
</dbReference>
<dbReference type="GO" id="GO:0010628">
    <property type="term" value="P:positive regulation of gene expression"/>
    <property type="evidence" value="ECO:0007669"/>
    <property type="project" value="TreeGrafter"/>
</dbReference>
<dbReference type="PROSITE" id="PS51304">
    <property type="entry name" value="GALECTIN"/>
    <property type="match status" value="1"/>
</dbReference>
<dbReference type="GeneID" id="101580239"/>
<keyword evidence="1 2" id="KW-0430">Lectin</keyword>
<organism evidence="4 5">
    <name type="scientific">Octodon degus</name>
    <name type="common">Degu</name>
    <name type="synonym">Sciurus degus</name>
    <dbReference type="NCBI Taxonomy" id="10160"/>
    <lineage>
        <taxon>Eukaryota</taxon>
        <taxon>Metazoa</taxon>
        <taxon>Chordata</taxon>
        <taxon>Craniata</taxon>
        <taxon>Vertebrata</taxon>
        <taxon>Euteleostomi</taxon>
        <taxon>Mammalia</taxon>
        <taxon>Eutheria</taxon>
        <taxon>Euarchontoglires</taxon>
        <taxon>Glires</taxon>
        <taxon>Rodentia</taxon>
        <taxon>Hystricomorpha</taxon>
        <taxon>Octodontidae</taxon>
        <taxon>Octodon</taxon>
    </lineage>
</organism>
<evidence type="ECO:0000313" key="4">
    <source>
        <dbReference type="Proteomes" id="UP000515203"/>
    </source>
</evidence>
<dbReference type="FunFam" id="2.60.120.200:FF:000023">
    <property type="entry name" value="Galectin"/>
    <property type="match status" value="1"/>
</dbReference>
<dbReference type="InterPro" id="IPR013320">
    <property type="entry name" value="ConA-like_dom_sf"/>
</dbReference>
<dbReference type="SMART" id="SM00276">
    <property type="entry name" value="GLECT"/>
    <property type="match status" value="1"/>
</dbReference>
<dbReference type="AlphaFoldDB" id="A0A6P6ETY3"/>
<dbReference type="GO" id="GO:0005829">
    <property type="term" value="C:cytosol"/>
    <property type="evidence" value="ECO:0007669"/>
    <property type="project" value="TreeGrafter"/>
</dbReference>
<dbReference type="Gene3D" id="2.60.120.200">
    <property type="match status" value="1"/>
</dbReference>
<dbReference type="InterPro" id="IPR001079">
    <property type="entry name" value="Galectin_CRD"/>
</dbReference>
<name>A0A6P6ETY3_OCTDE</name>
<keyword evidence="4" id="KW-1185">Reference proteome</keyword>
<dbReference type="SMART" id="SM00908">
    <property type="entry name" value="Gal-bind_lectin"/>
    <property type="match status" value="1"/>
</dbReference>
<dbReference type="PANTHER" id="PTHR11346">
    <property type="entry name" value="GALECTIN"/>
    <property type="match status" value="1"/>
</dbReference>
<protein>
    <recommendedName>
        <fullName evidence="2">Galectin</fullName>
    </recommendedName>
</protein>
<dbReference type="SUPFAM" id="SSF49899">
    <property type="entry name" value="Concanavalin A-like lectins/glucanases"/>
    <property type="match status" value="1"/>
</dbReference>
<dbReference type="GO" id="GO:0030246">
    <property type="term" value="F:carbohydrate binding"/>
    <property type="evidence" value="ECO:0007669"/>
    <property type="project" value="UniProtKB-UniRule"/>
</dbReference>
<dbReference type="CDD" id="cd00070">
    <property type="entry name" value="GLECT"/>
    <property type="match status" value="1"/>
</dbReference>
<sequence length="140" mass="15912">MDCCKMSHQLPHHVSIPGELYPSRVITVSGIVPHKAKRFYINLCTDTDIAFHFNPRFDENTVVRNTEIQGVWGTEERSLPFNMPFRQGHSFTVVITCEDDCYSVSVDGQPLLEYAYCLKDLWATVHLEVGGHLELSKVSV</sequence>
<dbReference type="OrthoDB" id="5795596at2759"/>
<dbReference type="Proteomes" id="UP000515203">
    <property type="component" value="Unplaced"/>
</dbReference>
<dbReference type="GO" id="GO:2000562">
    <property type="term" value="P:negative regulation of CD4-positive, alpha-beta T cell proliferation"/>
    <property type="evidence" value="ECO:0007669"/>
    <property type="project" value="TreeGrafter"/>
</dbReference>
<feature type="domain" description="Galectin" evidence="3">
    <location>
        <begin position="12"/>
        <end position="140"/>
    </location>
</feature>
<proteinExistence type="predicted"/>
<dbReference type="PANTHER" id="PTHR11346:SF80">
    <property type="entry name" value="GALECTIN-9C"/>
    <property type="match status" value="1"/>
</dbReference>
<dbReference type="InterPro" id="IPR044156">
    <property type="entry name" value="Galectin-like"/>
</dbReference>
<dbReference type="GO" id="GO:0005634">
    <property type="term" value="C:nucleus"/>
    <property type="evidence" value="ECO:0007669"/>
    <property type="project" value="TreeGrafter"/>
</dbReference>
<dbReference type="GO" id="GO:0032689">
    <property type="term" value="P:negative regulation of type II interferon production"/>
    <property type="evidence" value="ECO:0007669"/>
    <property type="project" value="TreeGrafter"/>
</dbReference>
<evidence type="ECO:0000313" key="5">
    <source>
        <dbReference type="RefSeq" id="XP_023575741.1"/>
    </source>
</evidence>
<dbReference type="RefSeq" id="XP_023575741.1">
    <property type="nucleotide sequence ID" value="XM_023719973.1"/>
</dbReference>
<evidence type="ECO:0000256" key="1">
    <source>
        <dbReference type="ARBA" id="ARBA00022734"/>
    </source>
</evidence>
<reference evidence="5" key="1">
    <citation type="submission" date="2025-08" db="UniProtKB">
        <authorList>
            <consortium name="RefSeq"/>
        </authorList>
    </citation>
    <scope>IDENTIFICATION</scope>
</reference>